<evidence type="ECO:0000256" key="11">
    <source>
        <dbReference type="ARBA" id="ARBA00022881"/>
    </source>
</evidence>
<evidence type="ECO:0000256" key="1">
    <source>
        <dbReference type="ARBA" id="ARBA00004496"/>
    </source>
</evidence>
<dbReference type="InterPro" id="IPR041552">
    <property type="entry name" value="UvrA_DNA-bd"/>
</dbReference>
<dbReference type="GO" id="GO:0008270">
    <property type="term" value="F:zinc ion binding"/>
    <property type="evidence" value="ECO:0007669"/>
    <property type="project" value="UniProtKB-KW"/>
</dbReference>
<dbReference type="PANTHER" id="PTHR43152:SF3">
    <property type="entry name" value="UVRABC SYSTEM PROTEIN A"/>
    <property type="match status" value="1"/>
</dbReference>
<feature type="region of interest" description="Disordered" evidence="14">
    <location>
        <begin position="1"/>
        <end position="26"/>
    </location>
</feature>
<keyword evidence="13" id="KW-0234">DNA repair</keyword>
<gene>
    <name evidence="16" type="ORF">E0F66_10945</name>
</gene>
<evidence type="ECO:0000259" key="15">
    <source>
        <dbReference type="Pfam" id="PF17755"/>
    </source>
</evidence>
<feature type="domain" description="UvrA DNA-binding" evidence="15">
    <location>
        <begin position="78"/>
        <end position="155"/>
    </location>
</feature>
<dbReference type="GO" id="GO:0005737">
    <property type="term" value="C:cytoplasm"/>
    <property type="evidence" value="ECO:0007669"/>
    <property type="project" value="UniProtKB-SubCell"/>
</dbReference>
<keyword evidence="12" id="KW-0238">DNA-binding</keyword>
<keyword evidence="11" id="KW-0267">Excision nuclease</keyword>
<dbReference type="GO" id="GO:0005524">
    <property type="term" value="F:ATP binding"/>
    <property type="evidence" value="ECO:0007669"/>
    <property type="project" value="UniProtKB-KW"/>
</dbReference>
<dbReference type="Pfam" id="PF17755">
    <property type="entry name" value="UvrA_DNA-bind"/>
    <property type="match status" value="1"/>
</dbReference>
<feature type="non-terminal residue" evidence="16">
    <location>
        <position position="1"/>
    </location>
</feature>
<evidence type="ECO:0000256" key="8">
    <source>
        <dbReference type="ARBA" id="ARBA00022771"/>
    </source>
</evidence>
<dbReference type="Proteomes" id="UP000324058">
    <property type="component" value="Unassembled WGS sequence"/>
</dbReference>
<evidence type="ECO:0000313" key="17">
    <source>
        <dbReference type="Proteomes" id="UP000324058"/>
    </source>
</evidence>
<evidence type="ECO:0000256" key="13">
    <source>
        <dbReference type="ARBA" id="ARBA00023204"/>
    </source>
</evidence>
<proteinExistence type="predicted"/>
<keyword evidence="7" id="KW-0228">DNA excision</keyword>
<keyword evidence="8" id="KW-0863">Zinc-finger</keyword>
<protein>
    <submittedName>
        <fullName evidence="16">Excinuclease ABC subunit A</fullName>
    </submittedName>
</protein>
<evidence type="ECO:0000256" key="12">
    <source>
        <dbReference type="ARBA" id="ARBA00023125"/>
    </source>
</evidence>
<dbReference type="AlphaFoldDB" id="A0A5S4TPU6"/>
<evidence type="ECO:0000256" key="14">
    <source>
        <dbReference type="SAM" id="MobiDB-lite"/>
    </source>
</evidence>
<evidence type="ECO:0000256" key="5">
    <source>
        <dbReference type="ARBA" id="ARBA00022741"/>
    </source>
</evidence>
<keyword evidence="9" id="KW-0862">Zinc</keyword>
<dbReference type="GO" id="GO:0004518">
    <property type="term" value="F:nuclease activity"/>
    <property type="evidence" value="ECO:0007669"/>
    <property type="project" value="UniProtKB-KW"/>
</dbReference>
<keyword evidence="5" id="KW-0547">Nucleotide-binding</keyword>
<sequence>GLVVAEFADRPLPASETSEESAYKSKNETHERILFSEKFACPVSGFTIPEIEPRLFSFNNPFGACPTCDGLGSQRAIDENLVVPDDNATLRDGAVSPWAKSTSPYYSQTLEALGKVYGFKLGDKFKDLSEEAQQAILRGTGEREITFNYDDGLRSYK</sequence>
<feature type="non-terminal residue" evidence="16">
    <location>
        <position position="157"/>
    </location>
</feature>
<keyword evidence="2" id="KW-0963">Cytoplasm</keyword>
<evidence type="ECO:0000256" key="6">
    <source>
        <dbReference type="ARBA" id="ARBA00022763"/>
    </source>
</evidence>
<dbReference type="EMBL" id="SJLL01000205">
    <property type="protein sequence ID" value="TYK96680.1"/>
    <property type="molecule type" value="Genomic_DNA"/>
</dbReference>
<keyword evidence="4" id="KW-0677">Repeat</keyword>
<comment type="subcellular location">
    <subcellularLocation>
        <location evidence="1">Cytoplasm</location>
    </subcellularLocation>
</comment>
<name>A0A5S4TPU6_STRPY</name>
<reference evidence="16 17" key="1">
    <citation type="submission" date="2019-02" db="EMBL/GenBank/DDBJ databases">
        <title>Novel genomic isolates of S. pyogenes and S. dysgalactiae subsp. equisimilis associated to necrotising fasciitis (NSTI).</title>
        <authorList>
            <person name="Barrantes I."/>
        </authorList>
    </citation>
    <scope>NUCLEOTIDE SEQUENCE [LARGE SCALE GENOMIC DNA]</scope>
    <source>
        <strain evidence="16 17">SPY2028</strain>
    </source>
</reference>
<evidence type="ECO:0000313" key="16">
    <source>
        <dbReference type="EMBL" id="TYK96680.1"/>
    </source>
</evidence>
<dbReference type="Gene3D" id="1.20.1580.10">
    <property type="entry name" value="ABC transporter ATPase like domain"/>
    <property type="match status" value="1"/>
</dbReference>
<evidence type="ECO:0000256" key="10">
    <source>
        <dbReference type="ARBA" id="ARBA00022840"/>
    </source>
</evidence>
<dbReference type="GO" id="GO:0003677">
    <property type="term" value="F:DNA binding"/>
    <property type="evidence" value="ECO:0007669"/>
    <property type="project" value="UniProtKB-KW"/>
</dbReference>
<evidence type="ECO:0000256" key="3">
    <source>
        <dbReference type="ARBA" id="ARBA00022723"/>
    </source>
</evidence>
<keyword evidence="3" id="KW-0479">Metal-binding</keyword>
<organism evidence="16 17">
    <name type="scientific">Streptococcus pyogenes</name>
    <dbReference type="NCBI Taxonomy" id="1314"/>
    <lineage>
        <taxon>Bacteria</taxon>
        <taxon>Bacillati</taxon>
        <taxon>Bacillota</taxon>
        <taxon>Bacilli</taxon>
        <taxon>Lactobacillales</taxon>
        <taxon>Streptococcaceae</taxon>
        <taxon>Streptococcus</taxon>
    </lineage>
</organism>
<dbReference type="Gene3D" id="1.10.8.280">
    <property type="entry name" value="ABC transporter ATPase domain-like"/>
    <property type="match status" value="1"/>
</dbReference>
<evidence type="ECO:0000256" key="4">
    <source>
        <dbReference type="ARBA" id="ARBA00022737"/>
    </source>
</evidence>
<keyword evidence="10" id="KW-0067">ATP-binding</keyword>
<dbReference type="GO" id="GO:0006281">
    <property type="term" value="P:DNA repair"/>
    <property type="evidence" value="ECO:0007669"/>
    <property type="project" value="UniProtKB-KW"/>
</dbReference>
<evidence type="ECO:0000256" key="7">
    <source>
        <dbReference type="ARBA" id="ARBA00022769"/>
    </source>
</evidence>
<comment type="caution">
    <text evidence="16">The sequence shown here is derived from an EMBL/GenBank/DDBJ whole genome shotgun (WGS) entry which is preliminary data.</text>
</comment>
<keyword evidence="6" id="KW-0227">DNA damage</keyword>
<evidence type="ECO:0000256" key="9">
    <source>
        <dbReference type="ARBA" id="ARBA00022833"/>
    </source>
</evidence>
<dbReference type="PANTHER" id="PTHR43152">
    <property type="entry name" value="UVRABC SYSTEM PROTEIN A"/>
    <property type="match status" value="1"/>
</dbReference>
<accession>A0A5S4TPU6</accession>
<evidence type="ECO:0000256" key="2">
    <source>
        <dbReference type="ARBA" id="ARBA00022490"/>
    </source>
</evidence>